<sequence>MALFDDIVANLTQEFLGESSDRLARMQVSLTNLAGAKVANRDAIMTLSREIHSVKGAAANFHFRTVATVAHRFEDYMSATLDQAPLPIEDYQRFVDCLSDLIELGREPDPKQAAKMQSRLPVLADFDPTSVSAKPGRALVVIRARTMGHMLSRELANCGFRAQTALDVYDALRLSVTDRPDIVLTSAVMDGISGVDLINAIRSIKATADLPCAVVTSFDRDHPELAGLPKNAGVVRLGKTLSDDLGTVLTGVAPR</sequence>
<evidence type="ECO:0000313" key="6">
    <source>
        <dbReference type="EMBL" id="SDG09137.1"/>
    </source>
</evidence>
<reference evidence="6 7" key="1">
    <citation type="submission" date="2016-10" db="EMBL/GenBank/DDBJ databases">
        <authorList>
            <person name="Varghese N."/>
            <person name="Submissions S."/>
        </authorList>
    </citation>
    <scope>NUCLEOTIDE SEQUENCE [LARGE SCALE GENOMIC DNA]</scope>
    <source>
        <strain evidence="6 7">DSM 18839</strain>
    </source>
</reference>
<dbReference type="InterPro" id="IPR036641">
    <property type="entry name" value="HPT_dom_sf"/>
</dbReference>
<feature type="domain" description="Response regulatory" evidence="4">
    <location>
        <begin position="137"/>
        <end position="255"/>
    </location>
</feature>
<keyword evidence="1" id="KW-0902">Two-component regulatory system</keyword>
<dbReference type="InterPro" id="IPR011006">
    <property type="entry name" value="CheY-like_superfamily"/>
</dbReference>
<dbReference type="AlphaFoldDB" id="A0A8G2BK80"/>
<dbReference type="Pfam" id="PF01627">
    <property type="entry name" value="Hpt"/>
    <property type="match status" value="1"/>
</dbReference>
<accession>A0A8G2BK80</accession>
<dbReference type="Proteomes" id="UP000198615">
    <property type="component" value="Unassembled WGS sequence"/>
</dbReference>
<proteinExistence type="predicted"/>
<dbReference type="InterPro" id="IPR008207">
    <property type="entry name" value="Sig_transdc_His_kin_Hpt_dom"/>
</dbReference>
<organism evidence="6 7">
    <name type="scientific">Thalassobaculum litoreum DSM 18839</name>
    <dbReference type="NCBI Taxonomy" id="1123362"/>
    <lineage>
        <taxon>Bacteria</taxon>
        <taxon>Pseudomonadati</taxon>
        <taxon>Pseudomonadota</taxon>
        <taxon>Alphaproteobacteria</taxon>
        <taxon>Rhodospirillales</taxon>
        <taxon>Thalassobaculaceae</taxon>
        <taxon>Thalassobaculum</taxon>
    </lineage>
</organism>
<protein>
    <submittedName>
        <fullName evidence="6">Response regulator receiver domain-containing protein</fullName>
    </submittedName>
</protein>
<dbReference type="InterPro" id="IPR001789">
    <property type="entry name" value="Sig_transdc_resp-reg_receiver"/>
</dbReference>
<dbReference type="Gene3D" id="3.40.50.2300">
    <property type="match status" value="1"/>
</dbReference>
<dbReference type="CDD" id="cd00088">
    <property type="entry name" value="HPT"/>
    <property type="match status" value="1"/>
</dbReference>
<dbReference type="SUPFAM" id="SSF52172">
    <property type="entry name" value="CheY-like"/>
    <property type="match status" value="1"/>
</dbReference>
<keyword evidence="7" id="KW-1185">Reference proteome</keyword>
<gene>
    <name evidence="6" type="ORF">SAMN05660686_03323</name>
</gene>
<dbReference type="SUPFAM" id="SSF47226">
    <property type="entry name" value="Histidine-containing phosphotransfer domain, HPT domain"/>
    <property type="match status" value="1"/>
</dbReference>
<evidence type="ECO:0000259" key="5">
    <source>
        <dbReference type="PROSITE" id="PS50894"/>
    </source>
</evidence>
<evidence type="ECO:0000259" key="4">
    <source>
        <dbReference type="PROSITE" id="PS50110"/>
    </source>
</evidence>
<feature type="modified residue" description="Phosphohistidine" evidence="2">
    <location>
        <position position="52"/>
    </location>
</feature>
<comment type="caution">
    <text evidence="6">The sequence shown here is derived from an EMBL/GenBank/DDBJ whole genome shotgun (WGS) entry which is preliminary data.</text>
</comment>
<dbReference type="GO" id="GO:0004672">
    <property type="term" value="F:protein kinase activity"/>
    <property type="evidence" value="ECO:0007669"/>
    <property type="project" value="UniProtKB-ARBA"/>
</dbReference>
<comment type="caution">
    <text evidence="3">Lacks conserved residue(s) required for the propagation of feature annotation.</text>
</comment>
<dbReference type="EMBL" id="FNBW01000010">
    <property type="protein sequence ID" value="SDG09137.1"/>
    <property type="molecule type" value="Genomic_DNA"/>
</dbReference>
<keyword evidence="2" id="KW-0597">Phosphoprotein</keyword>
<feature type="domain" description="HPt" evidence="5">
    <location>
        <begin position="4"/>
        <end position="119"/>
    </location>
</feature>
<evidence type="ECO:0000256" key="1">
    <source>
        <dbReference type="ARBA" id="ARBA00023012"/>
    </source>
</evidence>
<dbReference type="GO" id="GO:0000160">
    <property type="term" value="P:phosphorelay signal transduction system"/>
    <property type="evidence" value="ECO:0007669"/>
    <property type="project" value="UniProtKB-KW"/>
</dbReference>
<dbReference type="RefSeq" id="WP_028795983.1">
    <property type="nucleotide sequence ID" value="NZ_FNBW01000010.1"/>
</dbReference>
<dbReference type="PROSITE" id="PS50110">
    <property type="entry name" value="RESPONSE_REGULATORY"/>
    <property type="match status" value="1"/>
</dbReference>
<evidence type="ECO:0000256" key="3">
    <source>
        <dbReference type="PROSITE-ProRule" id="PRU00169"/>
    </source>
</evidence>
<dbReference type="CDD" id="cd00156">
    <property type="entry name" value="REC"/>
    <property type="match status" value="1"/>
</dbReference>
<name>A0A8G2BK80_9PROT</name>
<dbReference type="Gene3D" id="1.20.120.160">
    <property type="entry name" value="HPT domain"/>
    <property type="match status" value="1"/>
</dbReference>
<evidence type="ECO:0000313" key="7">
    <source>
        <dbReference type="Proteomes" id="UP000198615"/>
    </source>
</evidence>
<dbReference type="PROSITE" id="PS50894">
    <property type="entry name" value="HPT"/>
    <property type="match status" value="1"/>
</dbReference>
<evidence type="ECO:0000256" key="2">
    <source>
        <dbReference type="PROSITE-ProRule" id="PRU00110"/>
    </source>
</evidence>